<organism evidence="3 4">
    <name type="scientific">Citricoccus zhacaiensis</name>
    <dbReference type="NCBI Taxonomy" id="489142"/>
    <lineage>
        <taxon>Bacteria</taxon>
        <taxon>Bacillati</taxon>
        <taxon>Actinomycetota</taxon>
        <taxon>Actinomycetes</taxon>
        <taxon>Micrococcales</taxon>
        <taxon>Micrococcaceae</taxon>
        <taxon>Citricoccus</taxon>
    </lineage>
</organism>
<feature type="domain" description="MaoC-like" evidence="2">
    <location>
        <begin position="21"/>
        <end position="127"/>
    </location>
</feature>
<dbReference type="EMBL" id="BMLQ01000003">
    <property type="protein sequence ID" value="GGO44110.1"/>
    <property type="molecule type" value="Genomic_DNA"/>
</dbReference>
<dbReference type="PANTHER" id="PTHR42993:SF1">
    <property type="entry name" value="MAOC-LIKE DEHYDRATASE DOMAIN-CONTAINING PROTEIN"/>
    <property type="match status" value="1"/>
</dbReference>
<sequence>MSTPLTTPVTVPLDELPGLQGRTLGPSDWRTISQEDIDVFADLTGDHNPIHVDEAFAASSVYGTRIAHGLLSLSIVVPHLSQLWKVTGAGVGINYGLNRVRFPAPTPAGARVRARAEVLEVTELDGGWQVVLKVTYEIEGGEKPVCVAEFVLRYYR</sequence>
<dbReference type="PANTHER" id="PTHR42993">
    <property type="entry name" value="MAOC-LIKE DEHYDRATASE DOMAIN-CONTAINING PROTEIN"/>
    <property type="match status" value="1"/>
</dbReference>
<proteinExistence type="inferred from homology"/>
<evidence type="ECO:0000313" key="4">
    <source>
        <dbReference type="Proteomes" id="UP000642509"/>
    </source>
</evidence>
<evidence type="ECO:0000313" key="3">
    <source>
        <dbReference type="EMBL" id="GGO44110.1"/>
    </source>
</evidence>
<dbReference type="Proteomes" id="UP000642509">
    <property type="component" value="Unassembled WGS sequence"/>
</dbReference>
<accession>A0ABQ2LWP1</accession>
<comment type="caution">
    <text evidence="3">The sequence shown here is derived from an EMBL/GenBank/DDBJ whole genome shotgun (WGS) entry which is preliminary data.</text>
</comment>
<reference evidence="4" key="1">
    <citation type="journal article" date="2019" name="Int. J. Syst. Evol. Microbiol.">
        <title>The Global Catalogue of Microorganisms (GCM) 10K type strain sequencing project: providing services to taxonomists for standard genome sequencing and annotation.</title>
        <authorList>
            <consortium name="The Broad Institute Genomics Platform"/>
            <consortium name="The Broad Institute Genome Sequencing Center for Infectious Disease"/>
            <person name="Wu L."/>
            <person name="Ma J."/>
        </authorList>
    </citation>
    <scope>NUCLEOTIDE SEQUENCE [LARGE SCALE GENOMIC DNA]</scope>
    <source>
        <strain evidence="4">CGMCC 1.7064</strain>
    </source>
</reference>
<protein>
    <submittedName>
        <fullName evidence="3">MaoC family dehydratase</fullName>
    </submittedName>
</protein>
<dbReference type="SUPFAM" id="SSF54637">
    <property type="entry name" value="Thioesterase/thiol ester dehydrase-isomerase"/>
    <property type="match status" value="1"/>
</dbReference>
<dbReference type="CDD" id="cd03450">
    <property type="entry name" value="NodN"/>
    <property type="match status" value="1"/>
</dbReference>
<name>A0ABQ2LWP1_9MICC</name>
<evidence type="ECO:0000256" key="1">
    <source>
        <dbReference type="ARBA" id="ARBA00005254"/>
    </source>
</evidence>
<dbReference type="InterPro" id="IPR002539">
    <property type="entry name" value="MaoC-like_dom"/>
</dbReference>
<dbReference type="InterPro" id="IPR039375">
    <property type="entry name" value="NodN-like"/>
</dbReference>
<gene>
    <name evidence="3" type="ORF">GCM10010977_13770</name>
</gene>
<evidence type="ECO:0000259" key="2">
    <source>
        <dbReference type="Pfam" id="PF01575"/>
    </source>
</evidence>
<dbReference type="InterPro" id="IPR029069">
    <property type="entry name" value="HotDog_dom_sf"/>
</dbReference>
<dbReference type="Gene3D" id="3.10.129.10">
    <property type="entry name" value="Hotdog Thioesterase"/>
    <property type="match status" value="1"/>
</dbReference>
<dbReference type="RefSeq" id="WP_188805436.1">
    <property type="nucleotide sequence ID" value="NZ_BAAAOU010000004.1"/>
</dbReference>
<comment type="similarity">
    <text evidence="1">Belongs to the enoyl-CoA hydratase/isomerase family.</text>
</comment>
<dbReference type="Pfam" id="PF01575">
    <property type="entry name" value="MaoC_dehydratas"/>
    <property type="match status" value="1"/>
</dbReference>
<keyword evidence="4" id="KW-1185">Reference proteome</keyword>